<comment type="caution">
    <text evidence="4">The sequence shown here is derived from an EMBL/GenBank/DDBJ whole genome shotgun (WGS) entry which is preliminary data.</text>
</comment>
<dbReference type="Proteomes" id="UP001146793">
    <property type="component" value="Unassembled WGS sequence"/>
</dbReference>
<evidence type="ECO:0000259" key="3">
    <source>
        <dbReference type="PROSITE" id="PS50097"/>
    </source>
</evidence>
<dbReference type="Gene3D" id="1.25.40.20">
    <property type="entry name" value="Ankyrin repeat-containing domain"/>
    <property type="match status" value="3"/>
</dbReference>
<dbReference type="PROSITE" id="PS50088">
    <property type="entry name" value="ANK_REPEAT"/>
    <property type="match status" value="1"/>
</dbReference>
<dbReference type="PROSITE" id="PS50297">
    <property type="entry name" value="ANK_REP_REGION"/>
    <property type="match status" value="1"/>
</dbReference>
<dbReference type="SUPFAM" id="SSF54695">
    <property type="entry name" value="POZ domain"/>
    <property type="match status" value="1"/>
</dbReference>
<protein>
    <submittedName>
        <fullName evidence="4">Ankyrin repeat-containing protein</fullName>
    </submittedName>
</protein>
<dbReference type="PROSITE" id="PS50097">
    <property type="entry name" value="BTB"/>
    <property type="match status" value="1"/>
</dbReference>
<dbReference type="Gene3D" id="3.30.710.10">
    <property type="entry name" value="Potassium Channel Kv1.1, Chain A"/>
    <property type="match status" value="1"/>
</dbReference>
<dbReference type="InterPro" id="IPR002110">
    <property type="entry name" value="Ankyrin_rpt"/>
</dbReference>
<evidence type="ECO:0000256" key="1">
    <source>
        <dbReference type="PROSITE-ProRule" id="PRU00023"/>
    </source>
</evidence>
<feature type="domain" description="BTB" evidence="3">
    <location>
        <begin position="642"/>
        <end position="709"/>
    </location>
</feature>
<feature type="compositionally biased region" description="Basic and acidic residues" evidence="2">
    <location>
        <begin position="7"/>
        <end position="20"/>
    </location>
</feature>
<dbReference type="CDD" id="cd18186">
    <property type="entry name" value="BTB_POZ_ZBTB_KLHL-like"/>
    <property type="match status" value="1"/>
</dbReference>
<dbReference type="Pfam" id="PF13637">
    <property type="entry name" value="Ank_4"/>
    <property type="match status" value="1"/>
</dbReference>
<keyword evidence="1" id="KW-0040">ANK repeat</keyword>
<feature type="region of interest" description="Disordered" evidence="2">
    <location>
        <begin position="1"/>
        <end position="20"/>
    </location>
</feature>
<dbReference type="PANTHER" id="PTHR46224">
    <property type="entry name" value="ANKYRIN REPEAT FAMILY PROTEIN"/>
    <property type="match status" value="1"/>
</dbReference>
<dbReference type="InterPro" id="IPR011333">
    <property type="entry name" value="SKP1/BTB/POZ_sf"/>
</dbReference>
<reference evidence="4" key="1">
    <citation type="submission" date="2022-08" db="EMBL/GenBank/DDBJ databases">
        <title>Novel sulphate-reducing endosymbionts in the free-living metamonad Anaeramoeba.</title>
        <authorList>
            <person name="Jerlstrom-Hultqvist J."/>
            <person name="Cepicka I."/>
            <person name="Gallot-Lavallee L."/>
            <person name="Salas-Leiva D."/>
            <person name="Curtis B.A."/>
            <person name="Zahonova K."/>
            <person name="Pipaliya S."/>
            <person name="Dacks J."/>
            <person name="Roger A.J."/>
        </authorList>
    </citation>
    <scope>NUCLEOTIDE SEQUENCE</scope>
    <source>
        <strain evidence="4">Busselton2</strain>
    </source>
</reference>
<dbReference type="InterPro" id="IPR036770">
    <property type="entry name" value="Ankyrin_rpt-contain_sf"/>
</dbReference>
<dbReference type="EMBL" id="JANTQA010000008">
    <property type="protein sequence ID" value="KAJ3451807.1"/>
    <property type="molecule type" value="Genomic_DNA"/>
</dbReference>
<dbReference type="SUPFAM" id="SSF48403">
    <property type="entry name" value="Ankyrin repeat"/>
    <property type="match status" value="1"/>
</dbReference>
<dbReference type="SMART" id="SM00248">
    <property type="entry name" value="ANK"/>
    <property type="match status" value="7"/>
</dbReference>
<accession>A0AAV8AG65</accession>
<name>A0AAV8AG65_9EUKA</name>
<organism evidence="4 5">
    <name type="scientific">Anaeramoeba flamelloides</name>
    <dbReference type="NCBI Taxonomy" id="1746091"/>
    <lineage>
        <taxon>Eukaryota</taxon>
        <taxon>Metamonada</taxon>
        <taxon>Anaeramoebidae</taxon>
        <taxon>Anaeramoeba</taxon>
    </lineage>
</organism>
<feature type="repeat" description="ANK" evidence="1">
    <location>
        <begin position="438"/>
        <end position="471"/>
    </location>
</feature>
<gene>
    <name evidence="4" type="ORF">M0812_03562</name>
</gene>
<evidence type="ECO:0000313" key="4">
    <source>
        <dbReference type="EMBL" id="KAJ3451807.1"/>
    </source>
</evidence>
<dbReference type="InterPro" id="IPR000210">
    <property type="entry name" value="BTB/POZ_dom"/>
</dbReference>
<evidence type="ECO:0000313" key="5">
    <source>
        <dbReference type="Proteomes" id="UP001146793"/>
    </source>
</evidence>
<evidence type="ECO:0000256" key="2">
    <source>
        <dbReference type="SAM" id="MobiDB-lite"/>
    </source>
</evidence>
<dbReference type="InterPro" id="IPR051616">
    <property type="entry name" value="Cul2-RING_E3_ligase_SR"/>
</dbReference>
<dbReference type="Pfam" id="PF00651">
    <property type="entry name" value="BTB"/>
    <property type="match status" value="1"/>
</dbReference>
<proteinExistence type="predicted"/>
<dbReference type="PANTHER" id="PTHR46224:SF64">
    <property type="entry name" value="IQ MOTIF AND ANKYRIN REPEAT DOMAIN-CONTAINING PROTEIN 1"/>
    <property type="match status" value="1"/>
</dbReference>
<sequence>MGPTPSKIEREEKRKALTKKKEMEKDIRIISETEPDRRIYNMLRYHYPYESISEIIKRDLIKEIEPNVIIQLLRLCDDLRTYDLILTFFEDHDSLLNQEWIIQERSQTTRMNSIMAAIYHKKTIKIIEWLLKNNSRPTECYGVNTLYYAVKNGCSGEIINLLISYMPKWKEETKSLKPSLLKTAFNHFQDINFIKTLIQNGFKLNDNELNTVSYTFSQMPITTERLKLLKEQGIIYSEIDNGIEFLKRVCLLKYCTVDVLQFLVEEGCSFEKEKYMIIRSLMECGDYDVLIFLLKQGCDPNSTCFRLTPLVYCVVHEFELKFIRALIENGAKVQKRSGSSFFLLDAPTTKITFEKRMEISNYLIDQGMLPISRGLEYIYKETKDYGTVIDLCRNGISESKDSKFLYWVCKGAFGKNPLPLLKLSKKLKQDFCSTAYNNKSSPLHIACMKKLEYQSIKYLLKNGADPNQLNDFNDTCLHYAFSNGVPARTIFLLLEMGNADPFIINTDNVKPIYFVKDPDLKELIISYNSVVEDFHNLFTRSELTNCSIEASDGKMGIHKEILELRLGKTLEQMDFFLDMFKQYNIKETKDFFRWLYCGICSENKEIVIEIAQKLGIDNFEQKSNRSGLISDLKIWYSNDDSKNFKIKIKKGKFVKVHKLVLLARSELFRGMFVSISENENSVSDYTGKSAKALELFIKFLYFDEIGKDQMIQKNIVSQLNDVSEYYQLSSGARINIQLEFIEEKRNKKLQRIKN</sequence>
<dbReference type="AlphaFoldDB" id="A0AAV8AG65"/>